<reference evidence="3 4" key="1">
    <citation type="journal article" date="2021" name="MBio">
        <title>Poor Competitiveness of Bradyrhizobium in Pigeon Pea Root Colonization in Indian Soils.</title>
        <authorList>
            <person name="Chalasani D."/>
            <person name="Basu A."/>
            <person name="Pullabhotla S.V.S.R.N."/>
            <person name="Jorrin B."/>
            <person name="Neal A.L."/>
            <person name="Poole P.S."/>
            <person name="Podile A.R."/>
            <person name="Tkacz A."/>
        </authorList>
    </citation>
    <scope>NUCLEOTIDE SEQUENCE [LARGE SCALE GENOMIC DNA]</scope>
    <source>
        <strain evidence="3 4">HU12</strain>
    </source>
</reference>
<keyword evidence="1" id="KW-0328">Glycosyltransferase</keyword>
<protein>
    <submittedName>
        <fullName evidence="3">Glycosyltransferase family 9 protein</fullName>
    </submittedName>
</protein>
<keyword evidence="4" id="KW-1185">Reference proteome</keyword>
<dbReference type="SUPFAM" id="SSF53756">
    <property type="entry name" value="UDP-Glycosyltransferase/glycogen phosphorylase"/>
    <property type="match status" value="1"/>
</dbReference>
<dbReference type="InterPro" id="IPR002201">
    <property type="entry name" value="Glyco_trans_9"/>
</dbReference>
<dbReference type="Pfam" id="PF01075">
    <property type="entry name" value="Glyco_transf_9"/>
    <property type="match status" value="1"/>
</dbReference>
<proteinExistence type="predicted"/>
<name>A0ABS7I5C3_9MICO</name>
<evidence type="ECO:0000256" key="1">
    <source>
        <dbReference type="ARBA" id="ARBA00022676"/>
    </source>
</evidence>
<accession>A0ABS7I5C3</accession>
<dbReference type="Proteomes" id="UP000777440">
    <property type="component" value="Unassembled WGS sequence"/>
</dbReference>
<dbReference type="InterPro" id="IPR051199">
    <property type="entry name" value="LPS_LOS_Heptosyltrfase"/>
</dbReference>
<dbReference type="PANTHER" id="PTHR30160">
    <property type="entry name" value="TETRAACYLDISACCHARIDE 4'-KINASE-RELATED"/>
    <property type="match status" value="1"/>
</dbReference>
<dbReference type="CDD" id="cd03789">
    <property type="entry name" value="GT9_LPS_heptosyltransferase"/>
    <property type="match status" value="1"/>
</dbReference>
<organism evidence="3 4">
    <name type="scientific">Microbacterium ureisolvens</name>
    <dbReference type="NCBI Taxonomy" id="2781186"/>
    <lineage>
        <taxon>Bacteria</taxon>
        <taxon>Bacillati</taxon>
        <taxon>Actinomycetota</taxon>
        <taxon>Actinomycetes</taxon>
        <taxon>Micrococcales</taxon>
        <taxon>Microbacteriaceae</taxon>
        <taxon>Microbacterium</taxon>
    </lineage>
</organism>
<evidence type="ECO:0000313" key="3">
    <source>
        <dbReference type="EMBL" id="MBW9111860.1"/>
    </source>
</evidence>
<comment type="caution">
    <text evidence="3">The sequence shown here is derived from an EMBL/GenBank/DDBJ whole genome shotgun (WGS) entry which is preliminary data.</text>
</comment>
<dbReference type="EMBL" id="JAEUAX010000018">
    <property type="protein sequence ID" value="MBW9111860.1"/>
    <property type="molecule type" value="Genomic_DNA"/>
</dbReference>
<dbReference type="Gene3D" id="3.40.50.2000">
    <property type="entry name" value="Glycogen Phosphorylase B"/>
    <property type="match status" value="2"/>
</dbReference>
<keyword evidence="2" id="KW-0808">Transferase</keyword>
<dbReference type="PANTHER" id="PTHR30160:SF1">
    <property type="entry name" value="LIPOPOLYSACCHARIDE 1,2-N-ACETYLGLUCOSAMINETRANSFERASE-RELATED"/>
    <property type="match status" value="1"/>
</dbReference>
<evidence type="ECO:0000256" key="2">
    <source>
        <dbReference type="ARBA" id="ARBA00022679"/>
    </source>
</evidence>
<evidence type="ECO:0000313" key="4">
    <source>
        <dbReference type="Proteomes" id="UP000777440"/>
    </source>
</evidence>
<dbReference type="RefSeq" id="WP_220340660.1">
    <property type="nucleotide sequence ID" value="NZ_JAEUAX010000018.1"/>
</dbReference>
<gene>
    <name evidence="3" type="ORF">JNB61_18995</name>
</gene>
<sequence length="373" mass="39420">MLEHLARASASGGIRVAVVRNDGIGDWLLTIPLLAALRGSQFVRDVTVVAPRGYRALLNRSGAVGYVDFLAGTIVAPPPPGGTLGKIRAASWLTGRRAAALGRRLRDEFDLVILPRWDTDLGFNARLLAAAQQAPIVGHDPRLVPALTSRERREGRLLSVAVASPDASKHEVEHLRALMASIGLGGTIDAGFGLDFFGVDRELSPGAPVVIHPTSVEPKRQWPIESWRKLITALESFTSVVVIGAASERETLERIVSGFGAHVTAAPGTIQLGELPGFLAGARAFVGNDSGPAHIAASVACPVVVVSPHPADGDPTHRNSPDRFRPWGRDVEVVRPARGLAPCTSACVALEPHCIATVSVRDVLAALDKLAVH</sequence>